<dbReference type="InterPro" id="IPR012674">
    <property type="entry name" value="Calycin"/>
</dbReference>
<evidence type="ECO:0000256" key="1">
    <source>
        <dbReference type="ARBA" id="ARBA00006889"/>
    </source>
</evidence>
<evidence type="ECO:0000313" key="4">
    <source>
        <dbReference type="EMBL" id="MCP2160075.1"/>
    </source>
</evidence>
<dbReference type="Pfam" id="PF08212">
    <property type="entry name" value="Lipocalin_2"/>
    <property type="match status" value="1"/>
</dbReference>
<reference evidence="4 5" key="1">
    <citation type="submission" date="2022-06" db="EMBL/GenBank/DDBJ databases">
        <title>Genomic Encyclopedia of Archaeal and Bacterial Type Strains, Phase II (KMG-II): from individual species to whole genera.</title>
        <authorList>
            <person name="Goeker M."/>
        </authorList>
    </citation>
    <scope>NUCLEOTIDE SEQUENCE [LARGE SCALE GENOMIC DNA]</scope>
    <source>
        <strain evidence="4 5">DSM 45037</strain>
    </source>
</reference>
<evidence type="ECO:0000313" key="5">
    <source>
        <dbReference type="Proteomes" id="UP001205740"/>
    </source>
</evidence>
<dbReference type="Gene3D" id="2.40.128.20">
    <property type="match status" value="1"/>
</dbReference>
<feature type="domain" description="Lipocalin/cytosolic fatty-acid binding" evidence="3">
    <location>
        <begin position="49"/>
        <end position="190"/>
    </location>
</feature>
<comment type="similarity">
    <text evidence="1 2">Belongs to the calycin superfamily. Lipocalin family.</text>
</comment>
<gene>
    <name evidence="4" type="ORF">LX12_001254</name>
</gene>
<evidence type="ECO:0000256" key="2">
    <source>
        <dbReference type="PIRNR" id="PIRNR036893"/>
    </source>
</evidence>
<organism evidence="4 5">
    <name type="scientific">Williamsia serinedens</name>
    <dbReference type="NCBI Taxonomy" id="391736"/>
    <lineage>
        <taxon>Bacteria</taxon>
        <taxon>Bacillati</taxon>
        <taxon>Actinomycetota</taxon>
        <taxon>Actinomycetes</taxon>
        <taxon>Mycobacteriales</taxon>
        <taxon>Nocardiaceae</taxon>
        <taxon>Williamsia</taxon>
    </lineage>
</organism>
<dbReference type="InterPro" id="IPR000566">
    <property type="entry name" value="Lipocln_cytosolic_FA-bd_dom"/>
</dbReference>
<accession>A0ABT1H0C0</accession>
<comment type="caution">
    <text evidence="4">The sequence shown here is derived from an EMBL/GenBank/DDBJ whole genome shotgun (WGS) entry which is preliminary data.</text>
</comment>
<dbReference type="InterPro" id="IPR022271">
    <property type="entry name" value="Lipocalin_ApoD"/>
</dbReference>
<dbReference type="Proteomes" id="UP001205740">
    <property type="component" value="Unassembled WGS sequence"/>
</dbReference>
<dbReference type="InterPro" id="IPR047202">
    <property type="entry name" value="Lipocalin_Blc-like_dom"/>
</dbReference>
<dbReference type="CDD" id="cd19438">
    <property type="entry name" value="lipocalin_Blc-like"/>
    <property type="match status" value="1"/>
</dbReference>
<sequence>MSHTTSPSRRRGRRRSVFVTLVTAVAAALGLVVGTGGASAAPLQPIPSLDLTRYVGVWNQVAAIPQPFNIDCLRNTQARYTKIDDRDIKVENSCTKFSGQRSGIVGNARINDTRTNAQLHVSFPGVPFQDSKSGPTNYIVTYIAPDYSWAFVGSPERLSGFILKRDPKVTSAQWTQIRDVVRSRGYNDCFFLTTPIDGAYPNIQPLCTVR</sequence>
<dbReference type="SUPFAM" id="SSF50814">
    <property type="entry name" value="Lipocalins"/>
    <property type="match status" value="1"/>
</dbReference>
<dbReference type="PIRSF" id="PIRSF036893">
    <property type="entry name" value="Lipocalin_ApoD"/>
    <property type="match status" value="1"/>
</dbReference>
<dbReference type="RefSeq" id="WP_253653654.1">
    <property type="nucleotide sequence ID" value="NZ_BAAAOE010000001.1"/>
</dbReference>
<evidence type="ECO:0000259" key="3">
    <source>
        <dbReference type="Pfam" id="PF08212"/>
    </source>
</evidence>
<dbReference type="PANTHER" id="PTHR10612:SF34">
    <property type="entry name" value="APOLIPOPROTEIN D"/>
    <property type="match status" value="1"/>
</dbReference>
<keyword evidence="5" id="KW-1185">Reference proteome</keyword>
<proteinExistence type="inferred from homology"/>
<dbReference type="EMBL" id="JAMTCG010000002">
    <property type="protein sequence ID" value="MCP2160075.1"/>
    <property type="molecule type" value="Genomic_DNA"/>
</dbReference>
<dbReference type="PANTHER" id="PTHR10612">
    <property type="entry name" value="APOLIPOPROTEIN D"/>
    <property type="match status" value="1"/>
</dbReference>
<protein>
    <submittedName>
        <fullName evidence="4">Apolipoprotein D and lipocalin family protein</fullName>
    </submittedName>
</protein>
<name>A0ABT1H0C0_9NOCA</name>